<evidence type="ECO:0000313" key="3">
    <source>
        <dbReference type="Proteomes" id="UP001492380"/>
    </source>
</evidence>
<reference evidence="2 3" key="1">
    <citation type="submission" date="2024-04" db="EMBL/GenBank/DDBJ databases">
        <title>Phyllosticta paracitricarpa is synonymous to the EU quarantine fungus P. citricarpa based on phylogenomic analyses.</title>
        <authorList>
            <consortium name="Lawrence Berkeley National Laboratory"/>
            <person name="Van Ingen-Buijs V.A."/>
            <person name="Van Westerhoven A.C."/>
            <person name="Haridas S."/>
            <person name="Skiadas P."/>
            <person name="Martin F."/>
            <person name="Groenewald J.Z."/>
            <person name="Crous P.W."/>
            <person name="Seidl M.F."/>
        </authorList>
    </citation>
    <scope>NUCLEOTIDE SEQUENCE [LARGE SCALE GENOMIC DNA]</scope>
    <source>
        <strain evidence="2 3">CBS 123374</strain>
    </source>
</reference>
<accession>A0ABR1Z4U5</accession>
<comment type="caution">
    <text evidence="2">The sequence shown here is derived from an EMBL/GenBank/DDBJ whole genome shotgun (WGS) entry which is preliminary data.</text>
</comment>
<sequence>MCEACQNYRKRNERPRCRCGGHMHRPFYPPRKHVPQNKCLESSQQFAKDFEAARNQALPVDGKPFESVAVLGLTWSNDHTDPKPTEEKLLRVFREKYNFACESFVIPTHEDADRAVRELSGALEDFSSRHNNDGSLLIVVYLGYTSERAWERDGQALRISRPSLSAFSQRGVMHDLLDRFLRQRAGCEGRVLNIFDCFWGPRDPLNDKSEFLACPMSTGHEKKRDSPPDNFVDYLAEYLDSLDGEPRSISQVHGDMLRKQIEKGVNRMPFHMLEKGGNKSPFYVPGESGHSSIVLAPQSQEPTITPCKSAIEVMDKSEHRALIYVKLACEKWISGVTDWQGWLTSHLPAGTHSVRVESVELSPEPESNGLLTVSLPLELWECLSDDRKRCPQESLYTFISYMRDHREHQAPSQSTDRPRRSFRLKHEKPFFNGVPPKYAKKDRRWGIWGYGGAWGRGGAFSGRGGARGGGFAGRGGSRGGGFVGRGGGRGGCTH</sequence>
<name>A0ABR1Z4U5_9PEZI</name>
<evidence type="ECO:0000256" key="1">
    <source>
        <dbReference type="SAM" id="MobiDB-lite"/>
    </source>
</evidence>
<proteinExistence type="predicted"/>
<protein>
    <recommendedName>
        <fullName evidence="4">Caspase domain-containing protein</fullName>
    </recommendedName>
</protein>
<feature type="region of interest" description="Disordered" evidence="1">
    <location>
        <begin position="471"/>
        <end position="494"/>
    </location>
</feature>
<keyword evidence="3" id="KW-1185">Reference proteome</keyword>
<dbReference type="EMBL" id="JBBWRZ010000001">
    <property type="protein sequence ID" value="KAK8247071.1"/>
    <property type="molecule type" value="Genomic_DNA"/>
</dbReference>
<evidence type="ECO:0000313" key="2">
    <source>
        <dbReference type="EMBL" id="KAK8247071.1"/>
    </source>
</evidence>
<evidence type="ECO:0008006" key="4">
    <source>
        <dbReference type="Google" id="ProtNLM"/>
    </source>
</evidence>
<organism evidence="2 3">
    <name type="scientific">Phyllosticta capitalensis</name>
    <dbReference type="NCBI Taxonomy" id="121624"/>
    <lineage>
        <taxon>Eukaryota</taxon>
        <taxon>Fungi</taxon>
        <taxon>Dikarya</taxon>
        <taxon>Ascomycota</taxon>
        <taxon>Pezizomycotina</taxon>
        <taxon>Dothideomycetes</taxon>
        <taxon>Dothideomycetes incertae sedis</taxon>
        <taxon>Botryosphaeriales</taxon>
        <taxon>Phyllostictaceae</taxon>
        <taxon>Phyllosticta</taxon>
    </lineage>
</organism>
<dbReference type="Proteomes" id="UP001492380">
    <property type="component" value="Unassembled WGS sequence"/>
</dbReference>
<gene>
    <name evidence="2" type="ORF">HDK90DRAFT_29885</name>
</gene>